<organism evidence="6 7">
    <name type="scientific">Cryptosporangium minutisporangium</name>
    <dbReference type="NCBI Taxonomy" id="113569"/>
    <lineage>
        <taxon>Bacteria</taxon>
        <taxon>Bacillati</taxon>
        <taxon>Actinomycetota</taxon>
        <taxon>Actinomycetes</taxon>
        <taxon>Cryptosporangiales</taxon>
        <taxon>Cryptosporangiaceae</taxon>
        <taxon>Cryptosporangium</taxon>
    </lineage>
</organism>
<dbReference type="SUPFAM" id="SSF81296">
    <property type="entry name" value="E set domains"/>
    <property type="match status" value="1"/>
</dbReference>
<evidence type="ECO:0000313" key="6">
    <source>
        <dbReference type="EMBL" id="GAA3381822.1"/>
    </source>
</evidence>
<dbReference type="Pfam" id="PF03067">
    <property type="entry name" value="LPMO_10"/>
    <property type="match status" value="1"/>
</dbReference>
<evidence type="ECO:0000256" key="2">
    <source>
        <dbReference type="SAM" id="MobiDB-lite"/>
    </source>
</evidence>
<feature type="signal peptide" evidence="4">
    <location>
        <begin position="1"/>
        <end position="22"/>
    </location>
</feature>
<protein>
    <recommendedName>
        <fullName evidence="5">Chitin-binding type-4 domain-containing protein</fullName>
    </recommendedName>
</protein>
<keyword evidence="1 4" id="KW-0732">Signal</keyword>
<feature type="compositionally biased region" description="Low complexity" evidence="2">
    <location>
        <begin position="217"/>
        <end position="257"/>
    </location>
</feature>
<dbReference type="Proteomes" id="UP001501676">
    <property type="component" value="Unassembled WGS sequence"/>
</dbReference>
<feature type="region of interest" description="Disordered" evidence="2">
    <location>
        <begin position="217"/>
        <end position="284"/>
    </location>
</feature>
<dbReference type="InterPro" id="IPR004302">
    <property type="entry name" value="Cellulose/chitin-bd_N"/>
</dbReference>
<evidence type="ECO:0000259" key="5">
    <source>
        <dbReference type="Pfam" id="PF03067"/>
    </source>
</evidence>
<keyword evidence="7" id="KW-1185">Reference proteome</keyword>
<reference evidence="7" key="1">
    <citation type="journal article" date="2019" name="Int. J. Syst. Evol. Microbiol.">
        <title>The Global Catalogue of Microorganisms (GCM) 10K type strain sequencing project: providing services to taxonomists for standard genome sequencing and annotation.</title>
        <authorList>
            <consortium name="The Broad Institute Genomics Platform"/>
            <consortium name="The Broad Institute Genome Sequencing Center for Infectious Disease"/>
            <person name="Wu L."/>
            <person name="Ma J."/>
        </authorList>
    </citation>
    <scope>NUCLEOTIDE SEQUENCE [LARGE SCALE GENOMIC DNA]</scope>
    <source>
        <strain evidence="7">JCM 9458</strain>
    </source>
</reference>
<name>A0ABP6SQN4_9ACTN</name>
<keyword evidence="3" id="KW-0472">Membrane</keyword>
<feature type="transmembrane region" description="Helical" evidence="3">
    <location>
        <begin position="288"/>
        <end position="311"/>
    </location>
</feature>
<dbReference type="RefSeq" id="WP_345725911.1">
    <property type="nucleotide sequence ID" value="NZ_BAAAYN010000001.1"/>
</dbReference>
<dbReference type="InterPro" id="IPR014756">
    <property type="entry name" value="Ig_E-set"/>
</dbReference>
<evidence type="ECO:0000256" key="4">
    <source>
        <dbReference type="SAM" id="SignalP"/>
    </source>
</evidence>
<dbReference type="EMBL" id="BAAAYN010000001">
    <property type="protein sequence ID" value="GAA3381822.1"/>
    <property type="molecule type" value="Genomic_DNA"/>
</dbReference>
<dbReference type="CDD" id="cd21177">
    <property type="entry name" value="LPMO_AA10"/>
    <property type="match status" value="1"/>
</dbReference>
<comment type="caution">
    <text evidence="6">The sequence shown here is derived from an EMBL/GenBank/DDBJ whole genome shotgun (WGS) entry which is preliminary data.</text>
</comment>
<proteinExistence type="predicted"/>
<sequence length="321" mass="33018">MTLGNRLTRLAAASGATAVATAALVGFAGVPAQAHGTFAGPVSRVYSCYLENPEAPKSAACKAAVAVSGTQAFYDWTEVNIANAAGNHQALIPDGKLCSAGRAKYAGLDLARSDWTATKLPTSGSFTFSFKATAQHKGRFDLYVTNSTYRPTQPLRWSNLEATPFLSVTDPVAVNGAYQLTGRLPAGKTGRHLVYGIWQRSDSPEAFYACSDVVFGSESSSGGGTVVTPTTPTTPAATASAAPSNSASPSASASSSPGGCGTSSGHHHHRRTDPSATAVRKASSNSTLAPALTGSLGTAFLFAMGTAALFVGRRYIGKHRH</sequence>
<evidence type="ECO:0000256" key="3">
    <source>
        <dbReference type="SAM" id="Phobius"/>
    </source>
</evidence>
<gene>
    <name evidence="6" type="ORF">GCM10020369_01250</name>
</gene>
<feature type="domain" description="Chitin-binding type-4" evidence="5">
    <location>
        <begin position="35"/>
        <end position="213"/>
    </location>
</feature>
<evidence type="ECO:0000256" key="1">
    <source>
        <dbReference type="ARBA" id="ARBA00022729"/>
    </source>
</evidence>
<keyword evidence="3" id="KW-1133">Transmembrane helix</keyword>
<dbReference type="PANTHER" id="PTHR34823">
    <property type="entry name" value="GLCNAC-BINDING PROTEIN A"/>
    <property type="match status" value="1"/>
</dbReference>
<dbReference type="InterPro" id="IPR051024">
    <property type="entry name" value="GlcNAc_Chitin_IntDeg"/>
</dbReference>
<dbReference type="PANTHER" id="PTHR34823:SF1">
    <property type="entry name" value="CHITIN-BINDING TYPE-4 DOMAIN-CONTAINING PROTEIN"/>
    <property type="match status" value="1"/>
</dbReference>
<feature type="chain" id="PRO_5047240360" description="Chitin-binding type-4 domain-containing protein" evidence="4">
    <location>
        <begin position="23"/>
        <end position="321"/>
    </location>
</feature>
<keyword evidence="3" id="KW-0812">Transmembrane</keyword>
<dbReference type="Gene3D" id="2.70.50.50">
    <property type="entry name" value="chitin-binding protein cbp21"/>
    <property type="match status" value="1"/>
</dbReference>
<evidence type="ECO:0000313" key="7">
    <source>
        <dbReference type="Proteomes" id="UP001501676"/>
    </source>
</evidence>
<accession>A0ABP6SQN4</accession>